<dbReference type="RefSeq" id="WP_007461407.1">
    <property type="nucleotide sequence ID" value="NZ_AMZO01000001.1"/>
</dbReference>
<accession>L8JI24</accession>
<evidence type="ECO:0000313" key="2">
    <source>
        <dbReference type="Proteomes" id="UP000011134"/>
    </source>
</evidence>
<proteinExistence type="predicted"/>
<dbReference type="PATRIC" id="fig|1056511.3.peg.190"/>
<dbReference type="AlphaFoldDB" id="L8JI24"/>
<name>L8JI24_9GAMM</name>
<organism evidence="1 2">
    <name type="scientific">Photobacterium marinum</name>
    <dbReference type="NCBI Taxonomy" id="1056511"/>
    <lineage>
        <taxon>Bacteria</taxon>
        <taxon>Pseudomonadati</taxon>
        <taxon>Pseudomonadota</taxon>
        <taxon>Gammaproteobacteria</taxon>
        <taxon>Vibrionales</taxon>
        <taxon>Vibrionaceae</taxon>
        <taxon>Photobacterium</taxon>
    </lineage>
</organism>
<dbReference type="EMBL" id="AMZO01000001">
    <property type="protein sequence ID" value="ELR67878.1"/>
    <property type="molecule type" value="Genomic_DNA"/>
</dbReference>
<gene>
    <name evidence="1" type="ORF">C942_00186</name>
</gene>
<keyword evidence="2" id="KW-1185">Reference proteome</keyword>
<protein>
    <submittedName>
        <fullName evidence="1">Uncharacterized protein</fullName>
    </submittedName>
</protein>
<evidence type="ECO:0000313" key="1">
    <source>
        <dbReference type="EMBL" id="ELR67878.1"/>
    </source>
</evidence>
<sequence length="135" mass="15149">METSVDSTNNSNVVFDYTSFLSASCHHRWTFLDALKALLPAFEVSWTSSLPAGLSESEKLQMQALKVLSTNVSDSSNLIRLLRLARAESIPELVITLPYSLDDEQLEQIEEKAECRITLAEESGEILRVHMIEPH</sequence>
<reference evidence="1 2" key="1">
    <citation type="submission" date="2012-12" db="EMBL/GenBank/DDBJ databases">
        <title>Genome Assembly of Photobacterium sp. AK15.</title>
        <authorList>
            <person name="Khatri I."/>
            <person name="Vaidya B."/>
            <person name="Srinivas T.N.R."/>
            <person name="Subramanian S."/>
            <person name="Pinnaka A."/>
        </authorList>
    </citation>
    <scope>NUCLEOTIDE SEQUENCE [LARGE SCALE GENOMIC DNA]</scope>
    <source>
        <strain evidence="1 2">AK15</strain>
    </source>
</reference>
<comment type="caution">
    <text evidence="1">The sequence shown here is derived from an EMBL/GenBank/DDBJ whole genome shotgun (WGS) entry which is preliminary data.</text>
</comment>
<dbReference type="Proteomes" id="UP000011134">
    <property type="component" value="Unassembled WGS sequence"/>
</dbReference>
<dbReference type="OrthoDB" id="6488871at2"/>